<keyword evidence="1" id="KW-0812">Transmembrane</keyword>
<evidence type="ECO:0000256" key="1">
    <source>
        <dbReference type="SAM" id="Phobius"/>
    </source>
</evidence>
<protein>
    <submittedName>
        <fullName evidence="2">Uncharacterized protein</fullName>
    </submittedName>
</protein>
<dbReference type="Proteomes" id="UP000007397">
    <property type="component" value="Chromosome"/>
</dbReference>
<organism evidence="2 3">
    <name type="scientific">Halobacillus halophilus (strain ATCC 35676 / DSM 2266 / JCM 20832 / KCTC 3685 / LMG 17431 / NBRC 102448 / NCIMB 2269)</name>
    <name type="common">Sporosarcina halophila</name>
    <dbReference type="NCBI Taxonomy" id="866895"/>
    <lineage>
        <taxon>Bacteria</taxon>
        <taxon>Bacillati</taxon>
        <taxon>Bacillota</taxon>
        <taxon>Bacilli</taxon>
        <taxon>Bacillales</taxon>
        <taxon>Bacillaceae</taxon>
        <taxon>Halobacillus</taxon>
    </lineage>
</organism>
<sequence length="44" mass="4816">MTLLLHTAQVIRRGEESMSIENILIGAGLVFLFLLIFAISAGKK</sequence>
<dbReference type="HOGENOM" id="CLU_3216976_0_0_9"/>
<evidence type="ECO:0000313" key="3">
    <source>
        <dbReference type="Proteomes" id="UP000007397"/>
    </source>
</evidence>
<feature type="transmembrane region" description="Helical" evidence="1">
    <location>
        <begin position="23"/>
        <end position="42"/>
    </location>
</feature>
<proteinExistence type="predicted"/>
<evidence type="ECO:0000313" key="2">
    <source>
        <dbReference type="EMBL" id="CCG44421.1"/>
    </source>
</evidence>
<keyword evidence="1" id="KW-0472">Membrane</keyword>
<keyword evidence="1" id="KW-1133">Transmembrane helix</keyword>
<keyword evidence="3" id="KW-1185">Reference proteome</keyword>
<accession>I0JJV2</accession>
<dbReference type="EMBL" id="HE717023">
    <property type="protein sequence ID" value="CCG44421.1"/>
    <property type="molecule type" value="Genomic_DNA"/>
</dbReference>
<dbReference type="PATRIC" id="fig|866895.3.peg.1072"/>
<name>I0JJV2_HALH3</name>
<dbReference type="KEGG" id="hhd:HBHAL_2060"/>
<gene>
    <name evidence="2" type="ordered locus">HBHAL_2060</name>
</gene>
<dbReference type="STRING" id="866895.HBHAL_2060"/>
<reference evidence="2 3" key="1">
    <citation type="journal article" date="2013" name="Environ. Microbiol.">
        <title>Chloride and organic osmolytes: a hybrid strategy to cope with elevated salinities by the moderately halophilic, chloride-dependent bacterium Halobacillus halophilus.</title>
        <authorList>
            <person name="Saum S.H."/>
            <person name="Pfeiffer F."/>
            <person name="Palm P."/>
            <person name="Rampp M."/>
            <person name="Schuster S.C."/>
            <person name="Muller V."/>
            <person name="Oesterhelt D."/>
        </authorList>
    </citation>
    <scope>NUCLEOTIDE SEQUENCE [LARGE SCALE GENOMIC DNA]</scope>
    <source>
        <strain evidence="3">ATCC 35676 / DSM 2266 / JCM 20832 / KCTC 3685 / LMG 17431 / NBRC 102448 / NCIMB 2269</strain>
    </source>
</reference>
<dbReference type="AlphaFoldDB" id="I0JJV2"/>